<name>A0ABD0LC48_9CAEN</name>
<gene>
    <name evidence="3" type="ORF">BaRGS_00011935</name>
</gene>
<dbReference type="Pfam" id="PF04991">
    <property type="entry name" value="LicD"/>
    <property type="match status" value="1"/>
</dbReference>
<dbReference type="PANTHER" id="PTHR43404">
    <property type="entry name" value="LIPOPOLYSACCHARIDE CHOLINEPHOSPHOTRANSFERASE LICD"/>
    <property type="match status" value="1"/>
</dbReference>
<evidence type="ECO:0000313" key="4">
    <source>
        <dbReference type="Proteomes" id="UP001519460"/>
    </source>
</evidence>
<sequence length="379" mass="44013">MVAVCRYVTACLRCCRHLLFKCSKLMLVLVMIALCVFIFIPTRNLLLSPVLPGHWYDHSTVRLLKTYFGERHNFPLKNLASHKNSSDLKPQLLQVNVSDVAKFREAAYPEFYARREQLAARAKGDNEAARKLSLVDPFKPVLTVEERAQLLFTVDVFVRACRKHGLMFFLGEGTVLGAYRHHGLVPWDDDVDIYVNASQWREVHHVLSNIPGFSLQSTSTGLWKFYLSSLPRFFNKKFKWPNIDLFWFTEDNTHVWGFTKNFYEFLLIDRSHLLPLASVPWERWRMPVPACWHHYTEQRFDVSECKSTENSHKLDRAIPISKRATVPCSDLYPFFPFVFRQTDPTTGTVTESTRVGGRIIDNVTVTSPPDKCSRWHLLQ</sequence>
<organism evidence="3 4">
    <name type="scientific">Batillaria attramentaria</name>
    <dbReference type="NCBI Taxonomy" id="370345"/>
    <lineage>
        <taxon>Eukaryota</taxon>
        <taxon>Metazoa</taxon>
        <taxon>Spiralia</taxon>
        <taxon>Lophotrochozoa</taxon>
        <taxon>Mollusca</taxon>
        <taxon>Gastropoda</taxon>
        <taxon>Caenogastropoda</taxon>
        <taxon>Sorbeoconcha</taxon>
        <taxon>Cerithioidea</taxon>
        <taxon>Batillariidae</taxon>
        <taxon>Batillaria</taxon>
    </lineage>
</organism>
<dbReference type="InterPro" id="IPR052942">
    <property type="entry name" value="LPS_cholinephosphotransferase"/>
</dbReference>
<dbReference type="Proteomes" id="UP001519460">
    <property type="component" value="Unassembled WGS sequence"/>
</dbReference>
<dbReference type="GO" id="GO:0009100">
    <property type="term" value="P:glycoprotein metabolic process"/>
    <property type="evidence" value="ECO:0007669"/>
    <property type="project" value="UniProtKB-ARBA"/>
</dbReference>
<feature type="transmembrane region" description="Helical" evidence="1">
    <location>
        <begin position="25"/>
        <end position="42"/>
    </location>
</feature>
<dbReference type="AlphaFoldDB" id="A0ABD0LC48"/>
<evidence type="ECO:0000259" key="2">
    <source>
        <dbReference type="Pfam" id="PF04991"/>
    </source>
</evidence>
<keyword evidence="4" id="KW-1185">Reference proteome</keyword>
<evidence type="ECO:0000256" key="1">
    <source>
        <dbReference type="SAM" id="Phobius"/>
    </source>
</evidence>
<proteinExistence type="predicted"/>
<accession>A0ABD0LC48</accession>
<reference evidence="3 4" key="1">
    <citation type="journal article" date="2023" name="Sci. Data">
        <title>Genome assembly of the Korean intertidal mud-creeper Batillaria attramentaria.</title>
        <authorList>
            <person name="Patra A.K."/>
            <person name="Ho P.T."/>
            <person name="Jun S."/>
            <person name="Lee S.J."/>
            <person name="Kim Y."/>
            <person name="Won Y.J."/>
        </authorList>
    </citation>
    <scope>NUCLEOTIDE SEQUENCE [LARGE SCALE GENOMIC DNA]</scope>
    <source>
        <strain evidence="3">Wonlab-2016</strain>
    </source>
</reference>
<evidence type="ECO:0000313" key="3">
    <source>
        <dbReference type="EMBL" id="KAK7496955.1"/>
    </source>
</evidence>
<protein>
    <recommendedName>
        <fullName evidence="2">LicD/FKTN/FKRP nucleotidyltransferase domain-containing protein</fullName>
    </recommendedName>
</protein>
<dbReference type="InterPro" id="IPR007074">
    <property type="entry name" value="LicD/FKTN/FKRP_NTP_transf"/>
</dbReference>
<dbReference type="EMBL" id="JACVVK020000063">
    <property type="protein sequence ID" value="KAK7496955.1"/>
    <property type="molecule type" value="Genomic_DNA"/>
</dbReference>
<keyword evidence="1" id="KW-1133">Transmembrane helix</keyword>
<dbReference type="PANTHER" id="PTHR43404:SF1">
    <property type="entry name" value="MNN4P"/>
    <property type="match status" value="1"/>
</dbReference>
<comment type="caution">
    <text evidence="3">The sequence shown here is derived from an EMBL/GenBank/DDBJ whole genome shotgun (WGS) entry which is preliminary data.</text>
</comment>
<keyword evidence="1" id="KW-0472">Membrane</keyword>
<keyword evidence="1" id="KW-0812">Transmembrane</keyword>
<feature type="domain" description="LicD/FKTN/FKRP nucleotidyltransferase" evidence="2">
    <location>
        <begin position="161"/>
        <end position="200"/>
    </location>
</feature>